<feature type="region of interest" description="Disordered" evidence="1">
    <location>
        <begin position="110"/>
        <end position="138"/>
    </location>
</feature>
<dbReference type="Gene3D" id="2.60.40.10">
    <property type="entry name" value="Immunoglobulins"/>
    <property type="match status" value="3"/>
</dbReference>
<protein>
    <submittedName>
        <fullName evidence="2">Uncharacterized protein</fullName>
    </submittedName>
</protein>
<reference evidence="2 3" key="1">
    <citation type="journal article" date="2018" name="New Phytol.">
        <title>Phylogenomics of Endogonaceae and evolution of mycorrhizas within Mucoromycota.</title>
        <authorList>
            <person name="Chang Y."/>
            <person name="Desiro A."/>
            <person name="Na H."/>
            <person name="Sandor L."/>
            <person name="Lipzen A."/>
            <person name="Clum A."/>
            <person name="Barry K."/>
            <person name="Grigoriev I.V."/>
            <person name="Martin F.M."/>
            <person name="Stajich J.E."/>
            <person name="Smith M.E."/>
            <person name="Bonito G."/>
            <person name="Spatafora J.W."/>
        </authorList>
    </citation>
    <scope>NUCLEOTIDE SEQUENCE [LARGE SCALE GENOMIC DNA]</scope>
    <source>
        <strain evidence="2 3">GMNB39</strain>
    </source>
</reference>
<evidence type="ECO:0000313" key="3">
    <source>
        <dbReference type="Proteomes" id="UP000268093"/>
    </source>
</evidence>
<keyword evidence="3" id="KW-1185">Reference proteome</keyword>
<feature type="region of interest" description="Disordered" evidence="1">
    <location>
        <begin position="896"/>
        <end position="916"/>
    </location>
</feature>
<name>A0A433DB64_9FUNG</name>
<dbReference type="PANTHER" id="PTHR39211:SF1">
    <property type="entry name" value="ABNORMAL SPINDLE-LIKE MICROCEPHALY-ASSOCIATED PROTEIN ASH DOMAIN-CONTAINING PROTEIN"/>
    <property type="match status" value="1"/>
</dbReference>
<feature type="region of interest" description="Disordered" evidence="1">
    <location>
        <begin position="565"/>
        <end position="647"/>
    </location>
</feature>
<dbReference type="Proteomes" id="UP000268093">
    <property type="component" value="Unassembled WGS sequence"/>
</dbReference>
<evidence type="ECO:0000256" key="1">
    <source>
        <dbReference type="SAM" id="MobiDB-lite"/>
    </source>
</evidence>
<gene>
    <name evidence="2" type="ORF">BC936DRAFT_144991</name>
</gene>
<dbReference type="EMBL" id="RBNI01003747">
    <property type="protein sequence ID" value="RUP48074.1"/>
    <property type="molecule type" value="Genomic_DNA"/>
</dbReference>
<comment type="caution">
    <text evidence="2">The sequence shown here is derived from an EMBL/GenBank/DDBJ whole genome shotgun (WGS) entry which is preliminary data.</text>
</comment>
<organism evidence="2 3">
    <name type="scientific">Jimgerdemannia flammicorona</name>
    <dbReference type="NCBI Taxonomy" id="994334"/>
    <lineage>
        <taxon>Eukaryota</taxon>
        <taxon>Fungi</taxon>
        <taxon>Fungi incertae sedis</taxon>
        <taxon>Mucoromycota</taxon>
        <taxon>Mucoromycotina</taxon>
        <taxon>Endogonomycetes</taxon>
        <taxon>Endogonales</taxon>
        <taxon>Endogonaceae</taxon>
        <taxon>Jimgerdemannia</taxon>
    </lineage>
</organism>
<feature type="compositionally biased region" description="Polar residues" evidence="1">
    <location>
        <begin position="594"/>
        <end position="603"/>
    </location>
</feature>
<dbReference type="InterPro" id="IPR013783">
    <property type="entry name" value="Ig-like_fold"/>
</dbReference>
<feature type="compositionally biased region" description="Low complexity" evidence="1">
    <location>
        <begin position="1055"/>
        <end position="1070"/>
    </location>
</feature>
<feature type="compositionally biased region" description="Low complexity" evidence="1">
    <location>
        <begin position="565"/>
        <end position="578"/>
    </location>
</feature>
<proteinExistence type="predicted"/>
<feature type="compositionally biased region" description="Polar residues" evidence="1">
    <location>
        <begin position="897"/>
        <end position="908"/>
    </location>
</feature>
<feature type="region of interest" description="Disordered" evidence="1">
    <location>
        <begin position="200"/>
        <end position="250"/>
    </location>
</feature>
<dbReference type="OrthoDB" id="252265at2759"/>
<feature type="region of interest" description="Disordered" evidence="1">
    <location>
        <begin position="1474"/>
        <end position="1555"/>
    </location>
</feature>
<dbReference type="PANTHER" id="PTHR39211">
    <property type="entry name" value="CHROMOSOME 7, WHOLE GENOME SHOTGUN SEQUENCE"/>
    <property type="match status" value="1"/>
</dbReference>
<sequence>MANPPAIELSGSLSPYYSASQSDSNMPTPLFEIVGVHSRFVIENVYLNGLHALRRLVLKNVSSHRILIKMRSNLGSQIAFQLKNENLLDDDEPLSRTSSNADDSAAIATTTSQSLPDSATSSPDLSSASLPSPGTQRSLTLTTNTVAAAAVGSFSDRASSGHFNQLFNFVNHIDEIELAPGQSRKIILAFLPDARRSVRRPTQFGVGGGGGRGAERGETSAANGGEGGDEESPESASTLSEQTDEDETHNTFDINGLLSFLGYILDKGEGKNNDGPADGESACLSTNVGLVSGNGRQEDVLSREGSFSSSSLQLDTIDPDVESEPQVDQQLTIKFRSTVCRTVLWTDVGETGITFDDCVIGGTYFKDFTIWNRSEIELYWLLNTVDLSNTQHEDWLRFTDYDTGELLNSQPISSYSHRRVRVTFKPKEIGEFNYDLQMENANDASNVELTRVHAVVRSVPREESLVVSSGNVLDFGDCCAGVWSFQQLVLKNISEEVVEVHFSAENAEVFFDLKTGFEANADGLGFHGDAGTPTAIFPNRFLKEMSLANNGTSLSVNTTTSVSEVSAAESDVSSRASSPTPVVRYRDTEPPNSPSSFDLNFATSVKFPGSSRIGSQATPNEESDSEEGEGMPSDKRPVYNRHDTSNSISKAGSLTRIEDLILKSGTERTVQVSYRPEKDHSAGDFKAGQLVRRNFRIHLSYSRFGSNTGKERKVIQCKARSCTSFVEVSPKELNFGDTDVGTLKSMLIHIANRSELTARVELQFTSKVLNCHRSEIVISPKQSTAVKLDMYPRKVNPEYRKQITVVNMQNRDNDQIIEVRSTNIDKNRVTFHSLFYRILTTTGANFIDFGSIVLNSPAVRTFTIDNISERKLVLEVTSSLPEDIVIYTRKKRDAHHFQSNPGQINGRTDTADDQKGAAGNSIEYFSEMIGDSQIPFRQRSLDTVAALNASPTVAALIAPSVFGDNTGVFTRHRHHSRERFKTRIDRSSTDTAYLDLAVPNAKDGPRRKLHARTFQTLGVPKSVKTSADKLAKNGGEAMGAAAGSKDDDRARVSKFNSNVSNSSTSNARVVELTRGRSSSGDNDFDSIDAASESSERRSLDLDNGPRGISAARGKSKKNVDWASVSAQTQVSFDVLITALEQNTTNTAPLFPRPTMEDKYVRQKLALRRKLDGLINNEILVPVSLVEVAPRSEEDVVVIFTPNGSTKPHILGIPKKHDARIFLRLVEFDRTIEQTQFESLLEVDQTQIPLRELLVRSTLCRSIMELGQKNINFGMFERNERRAKSIIIQNRSEAPLLYHIRKSGSISSGYISLGSGKYGVVRGYAKKEVEFVFDPSLPGQFVEKLVVENIQDRDNDQVLSVKASIRKPSTFYIKSLALNFGACLIDQQCLRVEKVVLTNTSKQARTFEIRFESQEMRFEWCVGELDFLIEDEDNIGSLTMEAEEEIETLEQKMKIAKRKGHKDKILQYEKKLTKLKNGATDEQQGDGDENGKGRDDGKLDEAPTLLAPEEELSRPDAAPLEPAHNDTMATTGIPSPLGDVGERGVSSEPIVRRKSLGPSGTKEIAFKYRKTPNSIIFPLEARATRTVSVYFKPSLMPPDSLVNEDEHHEYVMPTKEVAKGSLLVHEHKNTDDLKEIIFNAVVCYDHPSYLEALAEDTDRRRELERKSSKEVDNIDVPLTESKPCKESNDVTRTPGGSRIWSPEVIATLPPAIDYSARLAQARSRQMTGEVISADDAPIVEPLAIERPDLDVGRVEVNRRAEFYLRLINRTGVVIDYEFVVLEDESSFFDLPHRAGVLSPNAVQQIHFGIFSTKIGKQSHRLLVRDLRTHTEIVYTLRCLAHYRRYLRFPSVGDDNQNQLDLGCCYVDPGSKYSQVTPLLVENLTDEDLYITCQSNLSLQVCIFVDERCERGQVELSLLKRRSMMTVWVALRPNLLGGLLGTSRRIANQAGGVSSSTASSADPAAAANLELLTPSSDECRELVGGIKFSVFTKDNVSVNNAEQPLEEKLVQMISQTVKFNALIGQANLVVSDRIIQLGVAESFGDTFYGHFTVTNMSGRLPLNYAVECPRGNIILDRTRGTLEGWNRDKIADSAPPSPRPQEGIDYFQQTRARAQVSFRVTPTEYGFFSDKIIVTNKNNSTQVFEIEVRLFVDGGHLKCNTHLPIADENFGDGFWPSTSVEKDDVSDPDRSHKDTHRLPVLTWNEIYVLIEEHTKDGEISVEDVEDANATNPRKTAILPALYNSDPDFARDYQRCLEIENTTSETMHLIPRSNVGTATSWVCESGTDSTEMVQHIEEPDAMFARCGTSFDLSPNQRVTLRIACPTPPKFDDDQCSRITSGKKIAVSGSLLLEDASTNRILKMFDLVAWYCSSVGKLDIASVDVGKVGYSNSWKKVGFSFNLRNQSEIPLQYCLRTPATIKLVDIECDETEDDGTRVFDRQVAGVLNSQIIQAVLEPRSIADFTPGPREFLINILNLLNPNNMMTLSVTAHLTTFELRFERLSNGELILPSLSHPLPTSDLPCDNWFSIVNTTDDEIRFQIGVELAPELTSLIKVDVLSRFSNSPLKSGFPLNPRGKMEVRIRAHPVESSRLPPDSAHLTDHQGILLGKLWVTTNSANREEGAPRVGEEIPIRGVITEVPIYSLSERRLEFKNVVFSSKSEDSDGENIVLPNGLRQQSSRLDASITIVPQFETVTISNLSQKLPLHFKATVELPPELRGQQLVKLSPLDDEGCGTVEPSGRLALQVRIVEPKPGTSGDIKLHVQDLHSFSGRKQSIFISLLEDHRDTRKLRKAVTMESDDYSQGSLDDDLLSIPRPKLSPDIFQQTVSVPPIINLRGCKRIGDTNDFGERFELDLGQQDLNAPNVAKKIILENPMSETILYRIKTVSEADKTWLKLNRTDGTLDPSSGKEGFSEAHTITLTLSTTTRNVYSTYLVIENVNNPADTKTIRVIMEVVARQNLRRGQAPSILDNNNRVFDVYVNGVDTSQTCIEMLNIFYGSEYTARSIVIYNRETVPLEFTLMSNLAHDDPTEILFSTSRMSSKLFKSLTVDPCGHVRVYIRFRPEPSPGVQQALDREQHRDPNTIEEKIVEIYVNCRLVKDYQQIVVLKAECRVPAFRVKYSDTEALMGTIKRRSGTDSEEEEWQIEFVDETRPLDVFNIFADELHYEIVNDTTYFLLEFPSKSKSIPPRGTHKIKVMPNMKALIKNADSLWRVSYSEIKSAIISQFEPILTLNHCPFALQEKYIQENITVYNRKRPQENYWIPLRISFGHISNFQLASGYRSSWAYSMLENHVVRFLSDFNGNIRAFSAADGNDNELQVVSQKLADLEFQYYYIVDQLVYYSTVKTGENFFQLASLLFGTLLGNDLFKKHAPSLLRPLADKTQQSWPPMLAKWVFPLHYYLSFFPYRPPMLETLHNLHRTLIAVGSEATLPPRVSSPSPVASPLSGLL</sequence>
<feature type="compositionally biased region" description="Basic and acidic residues" evidence="1">
    <location>
        <begin position="1488"/>
        <end position="1500"/>
    </location>
</feature>
<feature type="compositionally biased region" description="Basic and acidic residues" evidence="1">
    <location>
        <begin position="632"/>
        <end position="644"/>
    </location>
</feature>
<accession>A0A433DB64</accession>
<feature type="region of interest" description="Disordered" evidence="1">
    <location>
        <begin position="1055"/>
        <end position="1115"/>
    </location>
</feature>
<evidence type="ECO:0000313" key="2">
    <source>
        <dbReference type="EMBL" id="RUP48074.1"/>
    </source>
</evidence>